<dbReference type="AlphaFoldDB" id="A0A1G7A5V6"/>
<dbReference type="Gene3D" id="2.30.110.10">
    <property type="entry name" value="Electron Transport, Fmn-binding Protein, Chain A"/>
    <property type="match status" value="1"/>
</dbReference>
<evidence type="ECO:0000259" key="1">
    <source>
        <dbReference type="Pfam" id="PF01243"/>
    </source>
</evidence>
<reference evidence="2 3" key="1">
    <citation type="submission" date="2016-10" db="EMBL/GenBank/DDBJ databases">
        <authorList>
            <person name="de Groot N.N."/>
        </authorList>
    </citation>
    <scope>NUCLEOTIDE SEQUENCE [LARGE SCALE GENOMIC DNA]</scope>
    <source>
        <strain evidence="2 3">CGMCC 1.9109</strain>
    </source>
</reference>
<dbReference type="RefSeq" id="WP_074519408.1">
    <property type="nucleotide sequence ID" value="NZ_FNAK01000004.1"/>
</dbReference>
<dbReference type="PANTHER" id="PTHR42815:SF2">
    <property type="entry name" value="FAD-BINDING, PUTATIVE (AFU_ORTHOLOGUE AFUA_6G07600)-RELATED"/>
    <property type="match status" value="1"/>
</dbReference>
<dbReference type="SUPFAM" id="SSF50475">
    <property type="entry name" value="FMN-binding split barrel"/>
    <property type="match status" value="2"/>
</dbReference>
<protein>
    <recommendedName>
        <fullName evidence="1">Pyridoxamine 5'-phosphate oxidase N-terminal domain-containing protein</fullName>
    </recommendedName>
</protein>
<evidence type="ECO:0000313" key="3">
    <source>
        <dbReference type="Proteomes" id="UP000183685"/>
    </source>
</evidence>
<keyword evidence="3" id="KW-1185">Reference proteome</keyword>
<dbReference type="PANTHER" id="PTHR42815">
    <property type="entry name" value="FAD-BINDING, PUTATIVE (AFU_ORTHOLOGUE AFUA_6G07600)-RELATED"/>
    <property type="match status" value="1"/>
</dbReference>
<evidence type="ECO:0000313" key="2">
    <source>
        <dbReference type="EMBL" id="SDE10180.1"/>
    </source>
</evidence>
<accession>A0A1G7A5V6</accession>
<dbReference type="InterPro" id="IPR011576">
    <property type="entry name" value="Pyridox_Oxase_N"/>
</dbReference>
<proteinExistence type="predicted"/>
<dbReference type="Pfam" id="PF01243">
    <property type="entry name" value="PNPOx_N"/>
    <property type="match status" value="1"/>
</dbReference>
<gene>
    <name evidence="2" type="ORF">SAMN04488071_2102</name>
</gene>
<dbReference type="EMBL" id="FNAK01000004">
    <property type="protein sequence ID" value="SDE10180.1"/>
    <property type="molecule type" value="Genomic_DNA"/>
</dbReference>
<sequence length="322" mass="35541">MPVDEVKDVFSPFHDSELAIQERLGVREKVHKYASKMVRPYMPDQHRAFFEGLSYFFLGTVDAEGMPWAHMIWGDPGFIRSPDAETLVLPLACVPPEARHVGAEVGGLGLLLENRRRNRVNGRVVRVSDDSVTLQITQSFGNCPQYIQARVPEPVARKSGEWQEATLSTRYRHMIETADTFFIASAASRLGVDVRHGVDVSHRGGAPSFVKFLDDSTLLFPDFSGNRHFNTLGNIHDTGRAGLLFVDFTTGDLLQVSGAAAIVWPEDSPYAYEGAERFVRVSIDKVKATSAAVPFIWRFLGVSPRLPAGAVWTPTPAQGTAS</sequence>
<feature type="domain" description="Pyridoxamine 5'-phosphate oxidase N-terminal" evidence="1">
    <location>
        <begin position="42"/>
        <end position="136"/>
    </location>
</feature>
<dbReference type="Proteomes" id="UP000183685">
    <property type="component" value="Unassembled WGS sequence"/>
</dbReference>
<dbReference type="STRING" id="637679.GCA_001550055_01755"/>
<organism evidence="2 3">
    <name type="scientific">Kordiimonas lacus</name>
    <dbReference type="NCBI Taxonomy" id="637679"/>
    <lineage>
        <taxon>Bacteria</taxon>
        <taxon>Pseudomonadati</taxon>
        <taxon>Pseudomonadota</taxon>
        <taxon>Alphaproteobacteria</taxon>
        <taxon>Kordiimonadales</taxon>
        <taxon>Kordiimonadaceae</taxon>
        <taxon>Kordiimonas</taxon>
    </lineage>
</organism>
<name>A0A1G7A5V6_9PROT</name>
<dbReference type="InterPro" id="IPR012349">
    <property type="entry name" value="Split_barrel_FMN-bd"/>
</dbReference>